<evidence type="ECO:0000259" key="3">
    <source>
        <dbReference type="Pfam" id="PF18891"/>
    </source>
</evidence>
<accession>A0A9P0D5V7</accession>
<evidence type="ECO:0000313" key="5">
    <source>
        <dbReference type="Proteomes" id="UP001153636"/>
    </source>
</evidence>
<dbReference type="Gene3D" id="3.10.110.10">
    <property type="entry name" value="Ubiquitin Conjugating Enzyme"/>
    <property type="match status" value="1"/>
</dbReference>
<organism evidence="4 5">
    <name type="scientific">Psylliodes chrysocephalus</name>
    <dbReference type="NCBI Taxonomy" id="3402493"/>
    <lineage>
        <taxon>Eukaryota</taxon>
        <taxon>Metazoa</taxon>
        <taxon>Ecdysozoa</taxon>
        <taxon>Arthropoda</taxon>
        <taxon>Hexapoda</taxon>
        <taxon>Insecta</taxon>
        <taxon>Pterygota</taxon>
        <taxon>Neoptera</taxon>
        <taxon>Endopterygota</taxon>
        <taxon>Coleoptera</taxon>
        <taxon>Polyphaga</taxon>
        <taxon>Cucujiformia</taxon>
        <taxon>Chrysomeloidea</taxon>
        <taxon>Chrysomelidae</taxon>
        <taxon>Galerucinae</taxon>
        <taxon>Alticini</taxon>
        <taxon>Psylliodes</taxon>
    </lineage>
</organism>
<dbReference type="InterPro" id="IPR043003">
    <property type="entry name" value="FANCL_d3_sf"/>
</dbReference>
<protein>
    <recommendedName>
        <fullName evidence="6">RING-type domain-containing protein</fullName>
    </recommendedName>
</protein>
<dbReference type="SUPFAM" id="SSF57850">
    <property type="entry name" value="RING/U-box"/>
    <property type="match status" value="1"/>
</dbReference>
<dbReference type="GO" id="GO:0043240">
    <property type="term" value="C:Fanconi anaemia nuclear complex"/>
    <property type="evidence" value="ECO:0007669"/>
    <property type="project" value="InterPro"/>
</dbReference>
<sequence length="375" mass="43872">MEPKDEIDIKLLLNYPLISKSVEDDSIVYKGIIEIDDEDYRICIKQTFPNDFILELPSNLQSLEEGFGDNAHQTHDIIMYLDSLKKYISSKIPSKKPQNHCETYRQVLYEFSEFSKFYLNLKSCYLAYDLSKVSVTTLDEQNREHYIEIRVDYGDKKNIFEIAEFDLPYEKDKFKKSSNLKVVYNQFVDVIETLQPFFSLMEDFDKNCNILDPVPQKKRYNYRRIWLGDTLSLIITIDPFSLGKMPNIIFLGPERMVESYRSTMNQNLENWDPTNGIYIEILKLIGLDTFPKKSDDAEGKNDDLLLEAGDCSICFLLKLNDKLPEIVCRNKFCDNCYHTECLYEWLISVNSRRFFTEVVGACPNCEKNISCPIPN</sequence>
<dbReference type="Pfam" id="PF18890">
    <property type="entry name" value="FANCL_d2"/>
    <property type="match status" value="1"/>
</dbReference>
<dbReference type="InterPro" id="IPR016135">
    <property type="entry name" value="UBQ-conjugating_enzyme/RWD"/>
</dbReference>
<proteinExistence type="predicted"/>
<feature type="domain" description="FANCL C-terminal" evidence="1">
    <location>
        <begin position="310"/>
        <end position="370"/>
    </location>
</feature>
<dbReference type="InterPro" id="IPR026848">
    <property type="entry name" value="Fancl"/>
</dbReference>
<dbReference type="AlphaFoldDB" id="A0A9P0D5V7"/>
<dbReference type="SMART" id="SM01197">
    <property type="entry name" value="FANCL_C"/>
    <property type="match status" value="1"/>
</dbReference>
<dbReference type="InterPro" id="IPR026850">
    <property type="entry name" value="FANCL_C"/>
</dbReference>
<dbReference type="PANTHER" id="PTHR13206">
    <property type="entry name" value="UBIQUITIN LIGASE PROTEIN PHF9 FANCONI ANEMIA GROUP L PROTEIN"/>
    <property type="match status" value="1"/>
</dbReference>
<dbReference type="GO" id="GO:0006513">
    <property type="term" value="P:protein monoubiquitination"/>
    <property type="evidence" value="ECO:0007669"/>
    <property type="project" value="TreeGrafter"/>
</dbReference>
<evidence type="ECO:0000313" key="4">
    <source>
        <dbReference type="EMBL" id="CAH1111986.1"/>
    </source>
</evidence>
<dbReference type="EMBL" id="OV651818">
    <property type="protein sequence ID" value="CAH1111986.1"/>
    <property type="molecule type" value="Genomic_DNA"/>
</dbReference>
<dbReference type="Proteomes" id="UP001153636">
    <property type="component" value="Chromosome 6"/>
</dbReference>
<evidence type="ECO:0008006" key="6">
    <source>
        <dbReference type="Google" id="ProtNLM"/>
    </source>
</evidence>
<name>A0A9P0D5V7_9CUCU</name>
<dbReference type="GO" id="GO:0061630">
    <property type="term" value="F:ubiquitin protein ligase activity"/>
    <property type="evidence" value="ECO:0007669"/>
    <property type="project" value="TreeGrafter"/>
</dbReference>
<keyword evidence="5" id="KW-1185">Reference proteome</keyword>
<dbReference type="OrthoDB" id="10263265at2759"/>
<gene>
    <name evidence="4" type="ORF">PSYICH_LOCUS12581</name>
</gene>
<dbReference type="Pfam" id="PF11793">
    <property type="entry name" value="FANCL_C"/>
    <property type="match status" value="1"/>
</dbReference>
<dbReference type="InterPro" id="IPR013083">
    <property type="entry name" value="Znf_RING/FYVE/PHD"/>
</dbReference>
<evidence type="ECO:0000259" key="1">
    <source>
        <dbReference type="Pfam" id="PF11793"/>
    </source>
</evidence>
<dbReference type="Pfam" id="PF18891">
    <property type="entry name" value="FANCL_d3"/>
    <property type="match status" value="1"/>
</dbReference>
<dbReference type="InterPro" id="IPR043898">
    <property type="entry name" value="FANCL_d2"/>
</dbReference>
<feature type="domain" description="FANCL UBC-like" evidence="3">
    <location>
        <begin position="196"/>
        <end position="293"/>
    </location>
</feature>
<evidence type="ECO:0000259" key="2">
    <source>
        <dbReference type="Pfam" id="PF18890"/>
    </source>
</evidence>
<dbReference type="CDD" id="cd23832">
    <property type="entry name" value="DRWD-C_FANCL"/>
    <property type="match status" value="1"/>
</dbReference>
<dbReference type="Gene3D" id="3.10.110.20">
    <property type="entry name" value="RWD domain-like"/>
    <property type="match status" value="1"/>
</dbReference>
<feature type="domain" description="FANCL UBC-like" evidence="2">
    <location>
        <begin position="125"/>
        <end position="194"/>
    </location>
</feature>
<dbReference type="Gene3D" id="3.30.40.10">
    <property type="entry name" value="Zinc/RING finger domain, C3HC4 (zinc finger)"/>
    <property type="match status" value="1"/>
</dbReference>
<dbReference type="InterPro" id="IPR044037">
    <property type="entry name" value="FANCL_d3"/>
</dbReference>
<dbReference type="PANTHER" id="PTHR13206:SF0">
    <property type="entry name" value="E3 UBIQUITIN-PROTEIN LIGASE FANCL"/>
    <property type="match status" value="1"/>
</dbReference>
<reference evidence="4" key="1">
    <citation type="submission" date="2022-01" db="EMBL/GenBank/DDBJ databases">
        <authorList>
            <person name="King R."/>
        </authorList>
    </citation>
    <scope>NUCLEOTIDE SEQUENCE</scope>
</reference>
<dbReference type="GO" id="GO:0036297">
    <property type="term" value="P:interstrand cross-link repair"/>
    <property type="evidence" value="ECO:0007669"/>
    <property type="project" value="InterPro"/>
</dbReference>